<evidence type="ECO:0008006" key="3">
    <source>
        <dbReference type="Google" id="ProtNLM"/>
    </source>
</evidence>
<evidence type="ECO:0000313" key="2">
    <source>
        <dbReference type="Proteomes" id="UP000263377"/>
    </source>
</evidence>
<dbReference type="RefSeq" id="WP_117493164.1">
    <property type="nucleotide sequence ID" value="NZ_QVIG01000004.1"/>
</dbReference>
<sequence>MAITPERPTGVKPGDGYMVVVMEQTKIKKRLIDLERQGLNDRLALLESQHLAENIYKLAKAMEADAKARLNAKSPCWNWVEMTEEEAGDAWATLLAWRRTVLKVRWPSVYWATTTRCWYLHPEVVEELSALYLAWKHTYTAPEATPMRAAEFLERWLPGALRRIPAYLEQCTQRSVGHQEYDYSMEAHREHDDEEISTFIQADLDARPSAPVEDDAE</sequence>
<protein>
    <recommendedName>
        <fullName evidence="3">DUF4913 domain-containing protein</fullName>
    </recommendedName>
</protein>
<evidence type="ECO:0000313" key="1">
    <source>
        <dbReference type="EMBL" id="RGD55423.1"/>
    </source>
</evidence>
<organism evidence="1 2">
    <name type="scientific">Kitasatospora xanthocidica</name>
    <dbReference type="NCBI Taxonomy" id="83382"/>
    <lineage>
        <taxon>Bacteria</taxon>
        <taxon>Bacillati</taxon>
        <taxon>Actinomycetota</taxon>
        <taxon>Actinomycetes</taxon>
        <taxon>Kitasatosporales</taxon>
        <taxon>Streptomycetaceae</taxon>
        <taxon>Kitasatospora</taxon>
    </lineage>
</organism>
<gene>
    <name evidence="1" type="ORF">DR950_41920</name>
</gene>
<dbReference type="AlphaFoldDB" id="A0A372ZHV7"/>
<accession>A0A372ZHV7</accession>
<dbReference type="EMBL" id="QVIG01000004">
    <property type="protein sequence ID" value="RGD55423.1"/>
    <property type="molecule type" value="Genomic_DNA"/>
</dbReference>
<name>A0A372ZHV7_9ACTN</name>
<proteinExistence type="predicted"/>
<dbReference type="Proteomes" id="UP000263377">
    <property type="component" value="Unassembled WGS sequence"/>
</dbReference>
<reference evidence="1 2" key="1">
    <citation type="submission" date="2018-08" db="EMBL/GenBank/DDBJ databases">
        <title>Diversity &amp; Physiological Properties of Lignin-Decomposing Actinobacteria from Soil.</title>
        <authorList>
            <person name="Roh S.G."/>
            <person name="Kim S.B."/>
        </authorList>
    </citation>
    <scope>NUCLEOTIDE SEQUENCE [LARGE SCALE GENOMIC DNA]</scope>
    <source>
        <strain evidence="1 2">MMS17-GH009</strain>
    </source>
</reference>
<keyword evidence="2" id="KW-1185">Reference proteome</keyword>
<comment type="caution">
    <text evidence="1">The sequence shown here is derived from an EMBL/GenBank/DDBJ whole genome shotgun (WGS) entry which is preliminary data.</text>
</comment>